<reference evidence="1" key="1">
    <citation type="journal article" date="2014" name="Front. Microbiol.">
        <title>High frequency of phylogenetically diverse reductive dehalogenase-homologous genes in deep subseafloor sedimentary metagenomes.</title>
        <authorList>
            <person name="Kawai M."/>
            <person name="Futagami T."/>
            <person name="Toyoda A."/>
            <person name="Takaki Y."/>
            <person name="Nishi S."/>
            <person name="Hori S."/>
            <person name="Arai W."/>
            <person name="Tsubouchi T."/>
            <person name="Morono Y."/>
            <person name="Uchiyama I."/>
            <person name="Ito T."/>
            <person name="Fujiyama A."/>
            <person name="Inagaki F."/>
            <person name="Takami H."/>
        </authorList>
    </citation>
    <scope>NUCLEOTIDE SEQUENCE</scope>
    <source>
        <strain evidence="1">Expedition CK06-06</strain>
    </source>
</reference>
<protein>
    <submittedName>
        <fullName evidence="1">Uncharacterized protein</fullName>
    </submittedName>
</protein>
<sequence>MTKQEEIRKGIFQMVLPRVCRLRPEIDIKGAQQAQLLVDELWNYLHSQGVVIKVERELPEVLTNNIGCMTVGWLIF</sequence>
<accession>X1PP61</accession>
<dbReference type="AlphaFoldDB" id="X1PP61"/>
<comment type="caution">
    <text evidence="1">The sequence shown here is derived from an EMBL/GenBank/DDBJ whole genome shotgun (WGS) entry which is preliminary data.</text>
</comment>
<gene>
    <name evidence="1" type="ORF">S06H3_50746</name>
</gene>
<name>X1PP61_9ZZZZ</name>
<dbReference type="EMBL" id="BARV01032155">
    <property type="protein sequence ID" value="GAI32669.1"/>
    <property type="molecule type" value="Genomic_DNA"/>
</dbReference>
<organism evidence="1">
    <name type="scientific">marine sediment metagenome</name>
    <dbReference type="NCBI Taxonomy" id="412755"/>
    <lineage>
        <taxon>unclassified sequences</taxon>
        <taxon>metagenomes</taxon>
        <taxon>ecological metagenomes</taxon>
    </lineage>
</organism>
<evidence type="ECO:0000313" key="1">
    <source>
        <dbReference type="EMBL" id="GAI32669.1"/>
    </source>
</evidence>
<proteinExistence type="predicted"/>